<dbReference type="GeneID" id="19487078"/>
<name>A0A023MHP8_9CAUD</name>
<dbReference type="EMBL" id="KJ190157">
    <property type="protein sequence ID" value="AHN83543.1"/>
    <property type="molecule type" value="Genomic_DNA"/>
</dbReference>
<sequence>MSRLTDLLKDGEIKTLYRRSWDNDNNGLVLLTLDADSDVATQHTWVAGNYPYSEVVSLTVCEAIADDWEVASIEDMLAVGLVE</sequence>
<dbReference type="Proteomes" id="UP000026908">
    <property type="component" value="Segment"/>
</dbReference>
<keyword evidence="2" id="KW-1185">Reference proteome</keyword>
<dbReference type="KEGG" id="vg:19487078"/>
<dbReference type="OrthoDB" id="19945at10239"/>
<protein>
    <submittedName>
        <fullName evidence="1">Uncharacterized protein</fullName>
    </submittedName>
</protein>
<evidence type="ECO:0000313" key="2">
    <source>
        <dbReference type="Proteomes" id="UP000026908"/>
    </source>
</evidence>
<accession>A0A023MHP8</accession>
<evidence type="ECO:0000313" key="1">
    <source>
        <dbReference type="EMBL" id="AHN83543.1"/>
    </source>
</evidence>
<reference evidence="1 2" key="1">
    <citation type="journal article" date="2014" name="Genome Announc.">
        <title>Complete Genome Sequences of Two Escherichia coli O157:H7 Phages Effective in Limiting Contamination of Food Products.</title>
        <authorList>
            <person name="Hong Y."/>
            <person name="Pan Y."/>
            <person name="Harman N.J."/>
            <person name="Ebner P.D."/>
        </authorList>
    </citation>
    <scope>NUCLEOTIDE SEQUENCE [LARGE SCALE GENOMIC DNA]</scope>
</reference>
<organism evidence="1 2">
    <name type="scientific">Escherichia phage vB_EcoS_FFH_1</name>
    <dbReference type="NCBI Taxonomy" id="1446489"/>
    <lineage>
        <taxon>Viruses</taxon>
        <taxon>Duplodnaviria</taxon>
        <taxon>Heunggongvirae</taxon>
        <taxon>Uroviricota</taxon>
        <taxon>Caudoviricetes</taxon>
        <taxon>Demerecviridae</taxon>
        <taxon>Markadamsvirinae</taxon>
        <taxon>Tequintavirus</taxon>
        <taxon>Tequintavirus FFH1</taxon>
    </lineage>
</organism>
<dbReference type="RefSeq" id="YP_009031732.1">
    <property type="nucleotide sequence ID" value="NC_024139.1"/>
</dbReference>
<proteinExistence type="predicted"/>